<feature type="non-terminal residue" evidence="1">
    <location>
        <position position="72"/>
    </location>
</feature>
<evidence type="ECO:0000313" key="1">
    <source>
        <dbReference type="EMBL" id="CAG8843471.1"/>
    </source>
</evidence>
<protein>
    <submittedName>
        <fullName evidence="1">25765_t:CDS:1</fullName>
    </submittedName>
</protein>
<name>A0ACA9SNP0_9GLOM</name>
<dbReference type="EMBL" id="CAJVQC010138506">
    <property type="protein sequence ID" value="CAG8843471.1"/>
    <property type="molecule type" value="Genomic_DNA"/>
</dbReference>
<comment type="caution">
    <text evidence="1">The sequence shown here is derived from an EMBL/GenBank/DDBJ whole genome shotgun (WGS) entry which is preliminary data.</text>
</comment>
<organism evidence="1 2">
    <name type="scientific">Racocetra persica</name>
    <dbReference type="NCBI Taxonomy" id="160502"/>
    <lineage>
        <taxon>Eukaryota</taxon>
        <taxon>Fungi</taxon>
        <taxon>Fungi incertae sedis</taxon>
        <taxon>Mucoromycota</taxon>
        <taxon>Glomeromycotina</taxon>
        <taxon>Glomeromycetes</taxon>
        <taxon>Diversisporales</taxon>
        <taxon>Gigasporaceae</taxon>
        <taxon>Racocetra</taxon>
    </lineage>
</organism>
<proteinExistence type="predicted"/>
<evidence type="ECO:0000313" key="2">
    <source>
        <dbReference type="Proteomes" id="UP000789920"/>
    </source>
</evidence>
<gene>
    <name evidence="1" type="ORF">RPERSI_LOCUS32776</name>
</gene>
<sequence length="72" mass="8059">CYVYKTAIAYPLQGISCIPSRYLSILKKGVDDVITRPILEIGLEMFRIATFTPLKNVPNNVDETIPGRMEAT</sequence>
<feature type="non-terminal residue" evidence="1">
    <location>
        <position position="1"/>
    </location>
</feature>
<keyword evidence="2" id="KW-1185">Reference proteome</keyword>
<dbReference type="Proteomes" id="UP000789920">
    <property type="component" value="Unassembled WGS sequence"/>
</dbReference>
<reference evidence="1" key="1">
    <citation type="submission" date="2021-06" db="EMBL/GenBank/DDBJ databases">
        <authorList>
            <person name="Kallberg Y."/>
            <person name="Tangrot J."/>
            <person name="Rosling A."/>
        </authorList>
    </citation>
    <scope>NUCLEOTIDE SEQUENCE</scope>
    <source>
        <strain evidence="1">MA461A</strain>
    </source>
</reference>
<accession>A0ACA9SNP0</accession>